<comment type="caution">
    <text evidence="1">The sequence shown here is derived from an EMBL/GenBank/DDBJ whole genome shotgun (WGS) entry which is preliminary data.</text>
</comment>
<organism evidence="1 2">
    <name type="scientific">Pseudomonas cichorii</name>
    <dbReference type="NCBI Taxonomy" id="36746"/>
    <lineage>
        <taxon>Bacteria</taxon>
        <taxon>Pseudomonadati</taxon>
        <taxon>Pseudomonadota</taxon>
        <taxon>Gammaproteobacteria</taxon>
        <taxon>Pseudomonadales</taxon>
        <taxon>Pseudomonadaceae</taxon>
        <taxon>Pseudomonas</taxon>
    </lineage>
</organism>
<proteinExistence type="predicted"/>
<keyword evidence="2" id="KW-1185">Reference proteome</keyword>
<gene>
    <name evidence="1" type="ORF">PSCICP_29890</name>
</gene>
<evidence type="ECO:0000313" key="1">
    <source>
        <dbReference type="EMBL" id="GFM93017.1"/>
    </source>
</evidence>
<dbReference type="InterPro" id="IPR037210">
    <property type="entry name" value="YoaC-like_sf"/>
</dbReference>
<accession>A0ABQ1DPW6</accession>
<dbReference type="EMBL" id="BLWA01000007">
    <property type="protein sequence ID" value="GFM93017.1"/>
    <property type="molecule type" value="Genomic_DNA"/>
</dbReference>
<sequence>MSIVQRILLPDTSLTHTHILSAVGLADRLCEASGTPDVIFLVPAKPSLTSGSLHQALGATIHNALVKDKPVTLPSGAQMRCETIKTLQWVTKPSVLIAVFANQSMMDKVDSLQGLVAILAVPWTPDAIENWVKTWSPKVLGNGAKSGKPVAKLIADPIVEQAMKSLTSVINRGTAVLNGSDEDHAKRILRILRAHNHQEPAENIKLWAINNGWLPKTAERLETLAEKTFALRSKPKLENPVQAEQSYQRWIEAAKS</sequence>
<name>A0ABQ1DPW6_PSECI</name>
<dbReference type="Proteomes" id="UP000614982">
    <property type="component" value="Unassembled WGS sequence"/>
</dbReference>
<dbReference type="RefSeq" id="WP_025260496.1">
    <property type="nucleotide sequence ID" value="NZ_BLWA01000007.1"/>
</dbReference>
<reference evidence="1 2" key="1">
    <citation type="submission" date="2020-05" db="EMBL/GenBank/DDBJ databases">
        <title>Genetic diversity of Pseudomonas cichorii.</title>
        <authorList>
            <person name="Tani S."/>
            <person name="Yagi H."/>
            <person name="Hashimoto S."/>
            <person name="Iiyama K."/>
            <person name="Furuya N."/>
        </authorList>
    </citation>
    <scope>NUCLEOTIDE SEQUENCE [LARGE SCALE GENOMIC DNA]</scope>
    <source>
        <strain evidence="1 2">LMG 2162</strain>
    </source>
</reference>
<dbReference type="Gene3D" id="1.20.1290.30">
    <property type="match status" value="1"/>
</dbReference>
<dbReference type="GeneID" id="45542943"/>
<protein>
    <submittedName>
        <fullName evidence="1">Uncharacterized protein</fullName>
    </submittedName>
</protein>
<evidence type="ECO:0000313" key="2">
    <source>
        <dbReference type="Proteomes" id="UP000614982"/>
    </source>
</evidence>